<protein>
    <submittedName>
        <fullName evidence="1">Uncharacterized protein</fullName>
    </submittedName>
</protein>
<organism evidence="1 2">
    <name type="scientific">Naganishia adeliensis</name>
    <dbReference type="NCBI Taxonomy" id="92952"/>
    <lineage>
        <taxon>Eukaryota</taxon>
        <taxon>Fungi</taxon>
        <taxon>Dikarya</taxon>
        <taxon>Basidiomycota</taxon>
        <taxon>Agaricomycotina</taxon>
        <taxon>Tremellomycetes</taxon>
        <taxon>Filobasidiales</taxon>
        <taxon>Filobasidiaceae</taxon>
        <taxon>Naganishia</taxon>
    </lineage>
</organism>
<evidence type="ECO:0000313" key="2">
    <source>
        <dbReference type="Proteomes" id="UP001230649"/>
    </source>
</evidence>
<accession>A0ACC2WYC8</accession>
<comment type="caution">
    <text evidence="1">The sequence shown here is derived from an EMBL/GenBank/DDBJ whole genome shotgun (WGS) entry which is preliminary data.</text>
</comment>
<dbReference type="EMBL" id="JASBWS010000004">
    <property type="protein sequence ID" value="KAJ9116052.1"/>
    <property type="molecule type" value="Genomic_DNA"/>
</dbReference>
<evidence type="ECO:0000313" key="1">
    <source>
        <dbReference type="EMBL" id="KAJ9116052.1"/>
    </source>
</evidence>
<sequence length="1149" mass="127217">MKISERFHEAARDGRTIWSFEYFPPRTAQGLQNLYDRIERMRHLGPDFIDITWGAGGKNSDLTLNLVQVCQQTIGMETCMHLCCTEMPTEKVKEALRFAKQAGCQNILALRGDPPHGQSNWTPPPGGFSKAIDLVKYIRAEYGDYFDIAVAGFPQGHPETAPGEDAQAKEIEYLKEKVDAGANFIFTQMFYDVDIFINWVRRVRAAGIDVPIVPGIMPIQSWQKFMTWVKRESIVVPQKFWDVLLPVQEDDERVRAIGTKLVADMCREILASDVGIRGLHVYTLNLEKGARMLLEELGLEGRKEQIQPLPWRPSLTPARRQESIRPIFWANRQQSYLSRTDDWDEFPNGRWGDSRSPAYGDLDGYPVKIDIPAAEANGIWGQPQTFEDIKALFARFCLHDLKALPWSTQPPSKETSVIDQQLAKMNRLGYLTINSQPAVDGAPSTDATHGWGPAGGYVYQKAYLEFFVAPQLLDELVKRIERDPRITYYAVNRQGDLRTNTHSEGPNAVTWGVFPGKEIIQPTIVEAVSFIAWKDEAFELGVQWASLYPEGSEPRKLIQQVMDTSYLVNIVANDFKDGMSIFEPFQLERADSLSPLPKPETAKAPAATAGIAQVVKDSANAVKDTAQSVVAAVQEKVMGNGTDGTNGTAESQKGRLATPPAVNGSAKEQGSSYDVDAPTKADDVSKENGNVNAEIKPEGRLATPPAVNGSSDKKQEASTTSDVPKQDAKSEVPDLPDGMPNISESELNAAVGSRVEDLLRPRTGPNPRKRLTPADLDTLFDDIPLFMQDNAKAATSQNETLEALKTLVFEGSGDEVALNFKNHAVENHQQGKLREALAQYTQGLEAHPEDPVLVESLLLNRAACNLSLGNYGSVLRDTSAVLKLNPTAPKAYFRAASALLSLSRWEDALKCIDHGKQLESEKEDSKQAMWQGLEQKAKKGLTVSAEKEERVRRAKLGKEALQQAIRARGILQVHTAAPPDNPNPAGFDQDSIPEVPLTPPEGVTWSPPPLAAPLVFPAFFLYPTAQNSDLITRFHEDSTFYDQLEAMFPLSTDGQSAYPGVTWADWDKKHEFRSDNLSIYAITRNKKLLKVGRTHTLRQVAEKAASLSTPGQRDGLVMQDGLMSFIVLPTGSGEKEWLERFKADRDGAQ</sequence>
<proteinExistence type="predicted"/>
<reference evidence="1" key="1">
    <citation type="submission" date="2023-04" db="EMBL/GenBank/DDBJ databases">
        <title>Draft Genome sequencing of Naganishia species isolated from polar environments using Oxford Nanopore Technology.</title>
        <authorList>
            <person name="Leo P."/>
            <person name="Venkateswaran K."/>
        </authorList>
    </citation>
    <scope>NUCLEOTIDE SEQUENCE</scope>
    <source>
        <strain evidence="1">MNA-CCFEE 5262</strain>
    </source>
</reference>
<name>A0ACC2WYC8_9TREE</name>
<dbReference type="Proteomes" id="UP001230649">
    <property type="component" value="Unassembled WGS sequence"/>
</dbReference>
<gene>
    <name evidence="1" type="ORF">QFC20_000722</name>
</gene>
<keyword evidence="2" id="KW-1185">Reference proteome</keyword>